<evidence type="ECO:0000313" key="2">
    <source>
        <dbReference type="Proteomes" id="UP001177003"/>
    </source>
</evidence>
<name>A0AA35UMV7_LACSI</name>
<gene>
    <name evidence="1" type="ORF">LSALG_LOCUS2266</name>
</gene>
<dbReference type="EMBL" id="OX465086">
    <property type="protein sequence ID" value="CAI9261476.1"/>
    <property type="molecule type" value="Genomic_DNA"/>
</dbReference>
<dbReference type="Proteomes" id="UP001177003">
    <property type="component" value="Chromosome 0"/>
</dbReference>
<evidence type="ECO:0000313" key="1">
    <source>
        <dbReference type="EMBL" id="CAI9261476.1"/>
    </source>
</evidence>
<proteinExistence type="predicted"/>
<dbReference type="AlphaFoldDB" id="A0AA35UMV7"/>
<reference evidence="1" key="1">
    <citation type="submission" date="2023-04" db="EMBL/GenBank/DDBJ databases">
        <authorList>
            <person name="Vijverberg K."/>
            <person name="Xiong W."/>
            <person name="Schranz E."/>
        </authorList>
    </citation>
    <scope>NUCLEOTIDE SEQUENCE</scope>
</reference>
<keyword evidence="2" id="KW-1185">Reference proteome</keyword>
<accession>A0AA35UMV7</accession>
<organism evidence="1 2">
    <name type="scientific">Lactuca saligna</name>
    <name type="common">Willowleaf lettuce</name>
    <dbReference type="NCBI Taxonomy" id="75948"/>
    <lineage>
        <taxon>Eukaryota</taxon>
        <taxon>Viridiplantae</taxon>
        <taxon>Streptophyta</taxon>
        <taxon>Embryophyta</taxon>
        <taxon>Tracheophyta</taxon>
        <taxon>Spermatophyta</taxon>
        <taxon>Magnoliopsida</taxon>
        <taxon>eudicotyledons</taxon>
        <taxon>Gunneridae</taxon>
        <taxon>Pentapetalae</taxon>
        <taxon>asterids</taxon>
        <taxon>campanulids</taxon>
        <taxon>Asterales</taxon>
        <taxon>Asteraceae</taxon>
        <taxon>Cichorioideae</taxon>
        <taxon>Cichorieae</taxon>
        <taxon>Lactucinae</taxon>
        <taxon>Lactuca</taxon>
    </lineage>
</organism>
<protein>
    <submittedName>
        <fullName evidence="1">Uncharacterized protein</fullName>
    </submittedName>
</protein>
<sequence length="149" mass="16620">MIVNPLSLESDIPRSSLMFIYTSSAKPPSDLKPLHPTQNLIPSSSKEALIPTFVSLAVSLPQFQRPFTTTAVPKSPELASDSDEETLDNARSHLMEDMHPLNEVSACTKVGTELLAQCQVKFEEGLQKLKELGKIHERLNRKYKNFKKG</sequence>